<protein>
    <submittedName>
        <fullName evidence="1">Uncharacterized protein</fullName>
    </submittedName>
</protein>
<dbReference type="Proteomes" id="UP000241629">
    <property type="component" value="Segment"/>
</dbReference>
<organism evidence="1 2">
    <name type="scientific">Pantoea phage vB_PagS_Vid5</name>
    <dbReference type="NCBI Taxonomy" id="2099652"/>
    <lineage>
        <taxon>Viruses</taxon>
        <taxon>Duplodnaviria</taxon>
        <taxon>Heunggongvirae</taxon>
        <taxon>Uroviricota</taxon>
        <taxon>Caudoviricetes</taxon>
        <taxon>Vidquintavirus</taxon>
        <taxon>Vidquintavirus Vid5</taxon>
    </lineage>
</organism>
<evidence type="ECO:0000313" key="1">
    <source>
        <dbReference type="EMBL" id="AVJ51815.1"/>
    </source>
</evidence>
<evidence type="ECO:0000313" key="2">
    <source>
        <dbReference type="Proteomes" id="UP000241629"/>
    </source>
</evidence>
<dbReference type="EMBL" id="MG948468">
    <property type="protein sequence ID" value="AVJ51815.1"/>
    <property type="molecule type" value="Genomic_DNA"/>
</dbReference>
<reference evidence="1 2" key="1">
    <citation type="submission" date="2018-02" db="EMBL/GenBank/DDBJ databases">
        <title>Complete genome sequence of Pantoea phage vB_PagS_Vid5.</title>
        <authorList>
            <person name="Truncaite L."/>
            <person name="Simoliunas E."/>
            <person name="Meskys R."/>
        </authorList>
    </citation>
    <scope>NUCLEOTIDE SEQUENCE [LARGE SCALE GENOMIC DNA]</scope>
</reference>
<proteinExistence type="predicted"/>
<keyword evidence="2" id="KW-1185">Reference proteome</keyword>
<sequence length="73" mass="8368">MTLNNFKSKMVVSDSRKANGEEEFGYAFGSYRIVEEFNEDTKEFGYKVGEEFFTDYDAAVSAAYDLYMTENVA</sequence>
<accession>A0A2P1CLA8</accession>
<gene>
    <name evidence="1" type="ORF">Vid5_gp60</name>
</gene>
<name>A0A2P1CLA8_9CAUD</name>